<proteinExistence type="inferred from homology"/>
<dbReference type="InterPro" id="IPR051013">
    <property type="entry name" value="MBL_superfamily_lactonases"/>
</dbReference>
<name>A0A2T2ZT83_9PEZI</name>
<dbReference type="GO" id="GO:0016787">
    <property type="term" value="F:hydrolase activity"/>
    <property type="evidence" value="ECO:0007669"/>
    <property type="project" value="UniProtKB-KW"/>
</dbReference>
<dbReference type="EMBL" id="KZ678738">
    <property type="protein sequence ID" value="PSR75851.1"/>
    <property type="molecule type" value="Genomic_DNA"/>
</dbReference>
<gene>
    <name evidence="6" type="ORF">BD289DRAFT_379044</name>
</gene>
<protein>
    <submittedName>
        <fullName evidence="6">Beta-lactamase-like protein</fullName>
    </submittedName>
</protein>
<dbReference type="STRING" id="2025994.A0A2T2ZT83"/>
<feature type="domain" description="Metallo-beta-lactamase" evidence="5">
    <location>
        <begin position="37"/>
        <end position="267"/>
    </location>
</feature>
<comment type="similarity">
    <text evidence="1">Belongs to the metallo-beta-lactamase superfamily.</text>
</comment>
<dbReference type="SUPFAM" id="SSF56281">
    <property type="entry name" value="Metallo-hydrolase/oxidoreductase"/>
    <property type="match status" value="1"/>
</dbReference>
<dbReference type="OrthoDB" id="10250730at2759"/>
<evidence type="ECO:0000256" key="4">
    <source>
        <dbReference type="ARBA" id="ARBA00022833"/>
    </source>
</evidence>
<evidence type="ECO:0000313" key="6">
    <source>
        <dbReference type="EMBL" id="PSR75851.1"/>
    </source>
</evidence>
<dbReference type="AlphaFoldDB" id="A0A2T2ZT83"/>
<evidence type="ECO:0000313" key="7">
    <source>
        <dbReference type="Proteomes" id="UP000241462"/>
    </source>
</evidence>
<dbReference type="InterPro" id="IPR001279">
    <property type="entry name" value="Metallo-B-lactamas"/>
</dbReference>
<dbReference type="Pfam" id="PF00753">
    <property type="entry name" value="Lactamase_B"/>
    <property type="match status" value="1"/>
</dbReference>
<dbReference type="InterPro" id="IPR036866">
    <property type="entry name" value="RibonucZ/Hydroxyglut_hydro"/>
</dbReference>
<evidence type="ECO:0000256" key="2">
    <source>
        <dbReference type="ARBA" id="ARBA00022723"/>
    </source>
</evidence>
<dbReference type="PANTHER" id="PTHR42978:SF5">
    <property type="entry name" value="METALLO-BETA-LACTAMASE DOMAIN-CONTAINING PROTEIN"/>
    <property type="match status" value="1"/>
</dbReference>
<keyword evidence="3" id="KW-0378">Hydrolase</keyword>
<dbReference type="CDD" id="cd07730">
    <property type="entry name" value="metallo-hydrolase-like_MBL-fold"/>
    <property type="match status" value="1"/>
</dbReference>
<reference evidence="6 7" key="1">
    <citation type="journal article" date="2018" name="Mycol. Prog.">
        <title>Coniella lustricola, a new species from submerged detritus.</title>
        <authorList>
            <person name="Raudabaugh D.B."/>
            <person name="Iturriaga T."/>
            <person name="Carver A."/>
            <person name="Mondo S."/>
            <person name="Pangilinan J."/>
            <person name="Lipzen A."/>
            <person name="He G."/>
            <person name="Amirebrahimi M."/>
            <person name="Grigoriev I.V."/>
            <person name="Miller A.N."/>
        </authorList>
    </citation>
    <scope>NUCLEOTIDE SEQUENCE [LARGE SCALE GENOMIC DNA]</scope>
    <source>
        <strain evidence="6 7">B22-T-1</strain>
    </source>
</reference>
<dbReference type="InParanoid" id="A0A2T2ZT83"/>
<evidence type="ECO:0000256" key="3">
    <source>
        <dbReference type="ARBA" id="ARBA00022801"/>
    </source>
</evidence>
<dbReference type="SMART" id="SM00849">
    <property type="entry name" value="Lactamase_B"/>
    <property type="match status" value="1"/>
</dbReference>
<organism evidence="6 7">
    <name type="scientific">Coniella lustricola</name>
    <dbReference type="NCBI Taxonomy" id="2025994"/>
    <lineage>
        <taxon>Eukaryota</taxon>
        <taxon>Fungi</taxon>
        <taxon>Dikarya</taxon>
        <taxon>Ascomycota</taxon>
        <taxon>Pezizomycotina</taxon>
        <taxon>Sordariomycetes</taxon>
        <taxon>Sordariomycetidae</taxon>
        <taxon>Diaporthales</taxon>
        <taxon>Schizoparmaceae</taxon>
        <taxon>Coniella</taxon>
    </lineage>
</organism>
<dbReference type="PANTHER" id="PTHR42978">
    <property type="entry name" value="QUORUM-QUENCHING LACTONASE YTNP-RELATED-RELATED"/>
    <property type="match status" value="1"/>
</dbReference>
<sequence>MPHLVIDTTTRMSNIPTAWFFDNPAIIQKGWDQWTAPAYSFLIEHHATGTQVLFDLGVRKDFENHPVAAKMKKAGVGKVEVQKGVREILEENGVHGSRIKAVIWSHWHFDHVGDMSTFDPDTRLVVGPGFKDAFLPGYPADPEGQILESDYAGRELVEISFDGQGDVDGPVTTIGRFAAFDYFGDGSFYLLDSPGHAIGHLCGLARVSSGKDDGNGGGDTYVLMGGDAVHHCGELRPSPWRTLPKKSNGSEDVAAPASADTAAGCGSVCPGGLFEKLYRDGDDQKPFLGLATVAGSVTADAKMAEQTVEKLQEADAHDKVFVIHAHDSDLLNIIDFFPKSVSDFENKDWAEKGRWAFLKDFEQVLNH</sequence>
<evidence type="ECO:0000259" key="5">
    <source>
        <dbReference type="SMART" id="SM00849"/>
    </source>
</evidence>
<dbReference type="Gene3D" id="3.60.15.10">
    <property type="entry name" value="Ribonuclease Z/Hydroxyacylglutathione hydrolase-like"/>
    <property type="match status" value="1"/>
</dbReference>
<accession>A0A2T2ZT83</accession>
<keyword evidence="7" id="KW-1185">Reference proteome</keyword>
<evidence type="ECO:0000256" key="1">
    <source>
        <dbReference type="ARBA" id="ARBA00007749"/>
    </source>
</evidence>
<dbReference type="GO" id="GO:0046872">
    <property type="term" value="F:metal ion binding"/>
    <property type="evidence" value="ECO:0007669"/>
    <property type="project" value="UniProtKB-KW"/>
</dbReference>
<keyword evidence="2" id="KW-0479">Metal-binding</keyword>
<keyword evidence="4" id="KW-0862">Zinc</keyword>
<dbReference type="Proteomes" id="UP000241462">
    <property type="component" value="Unassembled WGS sequence"/>
</dbReference>